<dbReference type="InterPro" id="IPR009056">
    <property type="entry name" value="Cyt_c-like_dom"/>
</dbReference>
<gene>
    <name evidence="7" type="primary">soxX</name>
    <name evidence="7" type="ORF">FH759_02470</name>
</gene>
<dbReference type="AlphaFoldDB" id="A0A7C9HAT5"/>
<dbReference type="PROSITE" id="PS51007">
    <property type="entry name" value="CYTC"/>
    <property type="match status" value="1"/>
</dbReference>
<accession>A0A7C9HAT5</accession>
<keyword evidence="5" id="KW-0732">Signal</keyword>
<feature type="chain" id="PRO_5028915042" evidence="5">
    <location>
        <begin position="26"/>
        <end position="158"/>
    </location>
</feature>
<keyword evidence="2 4" id="KW-0479">Metal-binding</keyword>
<dbReference type="InterPro" id="IPR036909">
    <property type="entry name" value="Cyt_c-like_dom_sf"/>
</dbReference>
<dbReference type="GO" id="GO:0009055">
    <property type="term" value="F:electron transfer activity"/>
    <property type="evidence" value="ECO:0007669"/>
    <property type="project" value="InterPro"/>
</dbReference>
<reference evidence="7 8" key="1">
    <citation type="submission" date="2019-06" db="EMBL/GenBank/DDBJ databases">
        <title>Enrichment of Autotrophic Halophilic Microorganisms from Red Sea Brine Pool Using Microbial Electrosynthesis System.</title>
        <authorList>
            <person name="Alqahtani M.F."/>
            <person name="Bajracharya S."/>
            <person name="Katuri K.P."/>
            <person name="Ali M."/>
            <person name="Saikaly P.E."/>
        </authorList>
    </citation>
    <scope>NUCLEOTIDE SEQUENCE [LARGE SCALE GENOMIC DNA]</scope>
    <source>
        <strain evidence="7">MES6</strain>
    </source>
</reference>
<dbReference type="Pfam" id="PF00034">
    <property type="entry name" value="Cytochrom_C"/>
    <property type="match status" value="1"/>
</dbReference>
<evidence type="ECO:0000256" key="1">
    <source>
        <dbReference type="ARBA" id="ARBA00022617"/>
    </source>
</evidence>
<protein>
    <submittedName>
        <fullName evidence="7">Sulfur oxidation c-type cytochrome SoxX</fullName>
    </submittedName>
</protein>
<dbReference type="RefSeq" id="WP_273248076.1">
    <property type="nucleotide sequence ID" value="NZ_VENJ01000003.1"/>
</dbReference>
<dbReference type="GO" id="GO:0046872">
    <property type="term" value="F:metal ion binding"/>
    <property type="evidence" value="ECO:0007669"/>
    <property type="project" value="UniProtKB-KW"/>
</dbReference>
<organism evidence="7 8">
    <name type="scientific">Sediminimonas qiaohouensis</name>
    <dbReference type="NCBI Taxonomy" id="552061"/>
    <lineage>
        <taxon>Bacteria</taxon>
        <taxon>Pseudomonadati</taxon>
        <taxon>Pseudomonadota</taxon>
        <taxon>Alphaproteobacteria</taxon>
        <taxon>Rhodobacterales</taxon>
        <taxon>Roseobacteraceae</taxon>
        <taxon>Sediminimonas</taxon>
    </lineage>
</organism>
<evidence type="ECO:0000256" key="5">
    <source>
        <dbReference type="SAM" id="SignalP"/>
    </source>
</evidence>
<keyword evidence="1 4" id="KW-0349">Heme</keyword>
<evidence type="ECO:0000256" key="3">
    <source>
        <dbReference type="ARBA" id="ARBA00023004"/>
    </source>
</evidence>
<dbReference type="Gene3D" id="1.10.760.10">
    <property type="entry name" value="Cytochrome c-like domain"/>
    <property type="match status" value="1"/>
</dbReference>
<evidence type="ECO:0000313" key="7">
    <source>
        <dbReference type="EMBL" id="MTJ03547.1"/>
    </source>
</evidence>
<feature type="signal peptide" evidence="5">
    <location>
        <begin position="1"/>
        <end position="25"/>
    </location>
</feature>
<dbReference type="Proteomes" id="UP000483078">
    <property type="component" value="Unassembled WGS sequence"/>
</dbReference>
<keyword evidence="3 4" id="KW-0408">Iron</keyword>
<evidence type="ECO:0000256" key="4">
    <source>
        <dbReference type="PROSITE-ProRule" id="PRU00433"/>
    </source>
</evidence>
<evidence type="ECO:0000259" key="6">
    <source>
        <dbReference type="PROSITE" id="PS51007"/>
    </source>
</evidence>
<dbReference type="InterPro" id="IPR030999">
    <property type="entry name" value="Thiosulf_SoxX"/>
</dbReference>
<proteinExistence type="predicted"/>
<dbReference type="EMBL" id="VENJ01000003">
    <property type="protein sequence ID" value="MTJ03547.1"/>
    <property type="molecule type" value="Genomic_DNA"/>
</dbReference>
<evidence type="ECO:0000313" key="8">
    <source>
        <dbReference type="Proteomes" id="UP000483078"/>
    </source>
</evidence>
<dbReference type="SUPFAM" id="SSF46626">
    <property type="entry name" value="Cytochrome c"/>
    <property type="match status" value="1"/>
</dbReference>
<comment type="caution">
    <text evidence="7">The sequence shown here is derived from an EMBL/GenBank/DDBJ whole genome shotgun (WGS) entry which is preliminary data.</text>
</comment>
<sequence>MKLSTLTLAATVVAGAALANPVAPADVTFDDYGAVTQSLSGQPGDPENGAKIMKTKSLGNCISCHKVTALNDAPFHGEVGPTLDGVGDRWNKAELRGIVSNAKKTYPGTVMPAYYKTEGFVRPGKAYTGKAPDGPLDPLLSAQQIEDVVAFLTTLKEE</sequence>
<feature type="domain" description="Cytochrome c" evidence="6">
    <location>
        <begin position="44"/>
        <end position="156"/>
    </location>
</feature>
<evidence type="ECO:0000256" key="2">
    <source>
        <dbReference type="ARBA" id="ARBA00022723"/>
    </source>
</evidence>
<dbReference type="GO" id="GO:0020037">
    <property type="term" value="F:heme binding"/>
    <property type="evidence" value="ECO:0007669"/>
    <property type="project" value="InterPro"/>
</dbReference>
<name>A0A7C9HAT5_9RHOB</name>
<dbReference type="NCBIfam" id="TIGR04485">
    <property type="entry name" value="thiosulf_SoxX"/>
    <property type="match status" value="1"/>
</dbReference>